<evidence type="ECO:0000313" key="10">
    <source>
        <dbReference type="Proteomes" id="UP000198625"/>
    </source>
</evidence>
<feature type="transmembrane region" description="Helical" evidence="8">
    <location>
        <begin position="72"/>
        <end position="89"/>
    </location>
</feature>
<evidence type="ECO:0000256" key="6">
    <source>
        <dbReference type="ARBA" id="ARBA00022989"/>
    </source>
</evidence>
<evidence type="ECO:0000256" key="2">
    <source>
        <dbReference type="ARBA" id="ARBA00007935"/>
    </source>
</evidence>
<feature type="transmembrane region" description="Helical" evidence="8">
    <location>
        <begin position="9"/>
        <end position="33"/>
    </location>
</feature>
<feature type="transmembrane region" description="Helical" evidence="8">
    <location>
        <begin position="125"/>
        <end position="149"/>
    </location>
</feature>
<dbReference type="InterPro" id="IPR037294">
    <property type="entry name" value="ABC_BtuC-like"/>
</dbReference>
<protein>
    <submittedName>
        <fullName evidence="9">Iron complex transport system permease protein</fullName>
    </submittedName>
</protein>
<evidence type="ECO:0000256" key="5">
    <source>
        <dbReference type="ARBA" id="ARBA00022692"/>
    </source>
</evidence>
<dbReference type="FunFam" id="1.10.3470.10:FF:000001">
    <property type="entry name" value="Vitamin B12 ABC transporter permease BtuC"/>
    <property type="match status" value="1"/>
</dbReference>
<evidence type="ECO:0000256" key="1">
    <source>
        <dbReference type="ARBA" id="ARBA00004651"/>
    </source>
</evidence>
<feature type="transmembrane region" description="Helical" evidence="8">
    <location>
        <begin position="101"/>
        <end position="119"/>
    </location>
</feature>
<dbReference type="OrthoDB" id="9792889at2"/>
<dbReference type="GO" id="GO:0022857">
    <property type="term" value="F:transmembrane transporter activity"/>
    <property type="evidence" value="ECO:0007669"/>
    <property type="project" value="InterPro"/>
</dbReference>
<keyword evidence="4" id="KW-1003">Cell membrane</keyword>
<dbReference type="GO" id="GO:0033214">
    <property type="term" value="P:siderophore-iron import into cell"/>
    <property type="evidence" value="ECO:0007669"/>
    <property type="project" value="TreeGrafter"/>
</dbReference>
<dbReference type="CDD" id="cd06550">
    <property type="entry name" value="TM_ABC_iron-siderophores_like"/>
    <property type="match status" value="1"/>
</dbReference>
<evidence type="ECO:0000256" key="7">
    <source>
        <dbReference type="ARBA" id="ARBA00023136"/>
    </source>
</evidence>
<feature type="transmembrane region" description="Helical" evidence="8">
    <location>
        <begin position="202"/>
        <end position="223"/>
    </location>
</feature>
<name>A0A1H3Q4W7_9FIRM</name>
<keyword evidence="7 8" id="KW-0472">Membrane</keyword>
<dbReference type="InterPro" id="IPR000522">
    <property type="entry name" value="ABC_transptr_permease_BtuC"/>
</dbReference>
<comment type="subcellular location">
    <subcellularLocation>
        <location evidence="1">Cell membrane</location>
        <topology evidence="1">Multi-pass membrane protein</topology>
    </subcellularLocation>
</comment>
<dbReference type="PANTHER" id="PTHR30472:SF25">
    <property type="entry name" value="ABC TRANSPORTER PERMEASE PROTEIN MJ0876-RELATED"/>
    <property type="match status" value="1"/>
</dbReference>
<sequence>MKKNSKIKFIVLLVILVVSIIFSITVGAVNIPIEDTVKILFKNVSFLSSKIDISSIKESNIFIVWSIRLPRILLAVLVGSVLAVVGSSYQAIFKNPMADPYVMGVSSGAAFGATIGIILGLNKGIIGFGLTSIFAFVGALITTIIVYNLAISGNKISTTSILLAGIVMSSILSSGISIMMIFNHEELSRIVSWTMGSFNGASWNQISIIVIPIIVGLLFLISISREMNAIVMGEEDAQNIGVNVERVKKMILITASLLSACVVSVSGIIGFVGIIVPHLFRLLFGADHKLLLPVSAIGGGIFLLISDTLARTIVPGFEIPVGIITSIFGGPFFLYLLKRSKSRKLI</sequence>
<keyword evidence="5 8" id="KW-0812">Transmembrane</keyword>
<feature type="transmembrane region" description="Helical" evidence="8">
    <location>
        <begin position="319"/>
        <end position="337"/>
    </location>
</feature>
<dbReference type="GO" id="GO:0005886">
    <property type="term" value="C:plasma membrane"/>
    <property type="evidence" value="ECO:0007669"/>
    <property type="project" value="UniProtKB-SubCell"/>
</dbReference>
<dbReference type="Pfam" id="PF01032">
    <property type="entry name" value="FecCD"/>
    <property type="match status" value="1"/>
</dbReference>
<evidence type="ECO:0000313" key="9">
    <source>
        <dbReference type="EMBL" id="SDZ07779.1"/>
    </source>
</evidence>
<dbReference type="AlphaFoldDB" id="A0A1H3Q4W7"/>
<dbReference type="RefSeq" id="WP_091730011.1">
    <property type="nucleotide sequence ID" value="NZ_FNQE01000018.1"/>
</dbReference>
<dbReference type="Gene3D" id="1.10.3470.10">
    <property type="entry name" value="ABC transporter involved in vitamin B12 uptake, BtuC"/>
    <property type="match status" value="1"/>
</dbReference>
<accession>A0A1H3Q4W7</accession>
<evidence type="ECO:0000256" key="3">
    <source>
        <dbReference type="ARBA" id="ARBA00022448"/>
    </source>
</evidence>
<evidence type="ECO:0000256" key="8">
    <source>
        <dbReference type="SAM" id="Phobius"/>
    </source>
</evidence>
<feature type="transmembrane region" description="Helical" evidence="8">
    <location>
        <begin position="161"/>
        <end position="182"/>
    </location>
</feature>
<reference evidence="9 10" key="1">
    <citation type="submission" date="2016-10" db="EMBL/GenBank/DDBJ databases">
        <authorList>
            <person name="de Groot N.N."/>
        </authorList>
    </citation>
    <scope>NUCLEOTIDE SEQUENCE [LARGE SCALE GENOMIC DNA]</scope>
    <source>
        <strain evidence="9 10">DSM 21650</strain>
    </source>
</reference>
<organism evidence="9 10">
    <name type="scientific">Proteiniborus ethanoligenes</name>
    <dbReference type="NCBI Taxonomy" id="415015"/>
    <lineage>
        <taxon>Bacteria</taxon>
        <taxon>Bacillati</taxon>
        <taxon>Bacillota</taxon>
        <taxon>Clostridia</taxon>
        <taxon>Eubacteriales</taxon>
        <taxon>Proteiniborus</taxon>
    </lineage>
</organism>
<dbReference type="EMBL" id="FNQE01000018">
    <property type="protein sequence ID" value="SDZ07779.1"/>
    <property type="molecule type" value="Genomic_DNA"/>
</dbReference>
<gene>
    <name evidence="9" type="ORF">SAMN05660462_01763</name>
</gene>
<proteinExistence type="inferred from homology"/>
<feature type="transmembrane region" description="Helical" evidence="8">
    <location>
        <begin position="251"/>
        <end position="276"/>
    </location>
</feature>
<keyword evidence="3" id="KW-0813">Transport</keyword>
<keyword evidence="6 8" id="KW-1133">Transmembrane helix</keyword>
<dbReference type="STRING" id="415015.SAMN05660462_01763"/>
<evidence type="ECO:0000256" key="4">
    <source>
        <dbReference type="ARBA" id="ARBA00022475"/>
    </source>
</evidence>
<dbReference type="Proteomes" id="UP000198625">
    <property type="component" value="Unassembled WGS sequence"/>
</dbReference>
<dbReference type="PANTHER" id="PTHR30472">
    <property type="entry name" value="FERRIC ENTEROBACTIN TRANSPORT SYSTEM PERMEASE PROTEIN"/>
    <property type="match status" value="1"/>
</dbReference>
<keyword evidence="10" id="KW-1185">Reference proteome</keyword>
<dbReference type="SUPFAM" id="SSF81345">
    <property type="entry name" value="ABC transporter involved in vitamin B12 uptake, BtuC"/>
    <property type="match status" value="1"/>
</dbReference>
<comment type="similarity">
    <text evidence="2">Belongs to the binding-protein-dependent transport system permease family. FecCD subfamily.</text>
</comment>